<keyword evidence="5" id="KW-1185">Reference proteome</keyword>
<feature type="compositionally biased region" description="Polar residues" evidence="2">
    <location>
        <begin position="182"/>
        <end position="198"/>
    </location>
</feature>
<evidence type="ECO:0000313" key="5">
    <source>
        <dbReference type="Proteomes" id="UP000270616"/>
    </source>
</evidence>
<dbReference type="OrthoDB" id="5187715at2"/>
<keyword evidence="3" id="KW-1133">Transmembrane helix</keyword>
<evidence type="ECO:0000313" key="4">
    <source>
        <dbReference type="EMBL" id="ROZ61960.1"/>
    </source>
</evidence>
<dbReference type="AlphaFoldDB" id="A0A3N4A1A5"/>
<reference evidence="4 5" key="1">
    <citation type="submission" date="2018-10" db="EMBL/GenBank/DDBJ databases">
        <title>Kocuria sp. M5W7-7, whole genome shotgun sequence.</title>
        <authorList>
            <person name="Tuo L."/>
        </authorList>
    </citation>
    <scope>NUCLEOTIDE SEQUENCE [LARGE SCALE GENOMIC DNA]</scope>
    <source>
        <strain evidence="4 5">M5W7-7</strain>
    </source>
</reference>
<gene>
    <name evidence="4" type="ORF">EDL96_11785</name>
</gene>
<accession>A0A3N4A1A5</accession>
<feature type="coiled-coil region" evidence="1">
    <location>
        <begin position="55"/>
        <end position="82"/>
    </location>
</feature>
<feature type="region of interest" description="Disordered" evidence="2">
    <location>
        <begin position="148"/>
        <end position="198"/>
    </location>
</feature>
<dbReference type="Pfam" id="PF04977">
    <property type="entry name" value="DivIC"/>
    <property type="match status" value="1"/>
</dbReference>
<comment type="caution">
    <text evidence="4">The sequence shown here is derived from an EMBL/GenBank/DDBJ whole genome shotgun (WGS) entry which is preliminary data.</text>
</comment>
<name>A0A3N4A1A5_9MICC</name>
<keyword evidence="3" id="KW-0472">Membrane</keyword>
<evidence type="ECO:0000256" key="3">
    <source>
        <dbReference type="SAM" id="Phobius"/>
    </source>
</evidence>
<feature type="transmembrane region" description="Helical" evidence="3">
    <location>
        <begin position="34"/>
        <end position="56"/>
    </location>
</feature>
<dbReference type="Proteomes" id="UP000270616">
    <property type="component" value="Unassembled WGS sequence"/>
</dbReference>
<protein>
    <submittedName>
        <fullName evidence="4">Septum formation initiator family protein</fullName>
    </submittedName>
</protein>
<dbReference type="RefSeq" id="WP_123826364.1">
    <property type="nucleotide sequence ID" value="NZ_RKMF01000016.1"/>
</dbReference>
<dbReference type="InterPro" id="IPR007060">
    <property type="entry name" value="FtsL/DivIC"/>
</dbReference>
<sequence>MPTRDFLDARTDDGSPEPLSAARLAGGFSARRRMLLAVVTVLLVVFLAAPTTKIYLDQRAEVRALEQSIAEKQAARDDLSTEVKLWEDPAYVRQQARERLLMVEPGQRSYLVVGADGLGTEAPKSSAVQEEADRPAWADALWGSVLDSGWPEERTAPSQAENFPQLAEGEATPEDSAGKPTGSATPTDTGNADQPDAN</sequence>
<evidence type="ECO:0000256" key="1">
    <source>
        <dbReference type="SAM" id="Coils"/>
    </source>
</evidence>
<evidence type="ECO:0000256" key="2">
    <source>
        <dbReference type="SAM" id="MobiDB-lite"/>
    </source>
</evidence>
<keyword evidence="1" id="KW-0175">Coiled coil</keyword>
<proteinExistence type="predicted"/>
<dbReference type="EMBL" id="RKMF01000016">
    <property type="protein sequence ID" value="ROZ61960.1"/>
    <property type="molecule type" value="Genomic_DNA"/>
</dbReference>
<organism evidence="4 5">
    <name type="scientific">Kocuria soli</name>
    <dbReference type="NCBI Taxonomy" id="2485125"/>
    <lineage>
        <taxon>Bacteria</taxon>
        <taxon>Bacillati</taxon>
        <taxon>Actinomycetota</taxon>
        <taxon>Actinomycetes</taxon>
        <taxon>Micrococcales</taxon>
        <taxon>Micrococcaceae</taxon>
        <taxon>Kocuria</taxon>
    </lineage>
</organism>
<keyword evidence="3" id="KW-0812">Transmembrane</keyword>